<keyword evidence="2" id="KW-0560">Oxidoreductase</keyword>
<name>A0A426DNE8_9FIRM</name>
<dbReference type="Pfam" id="PF00106">
    <property type="entry name" value="adh_short"/>
    <property type="match status" value="1"/>
</dbReference>
<dbReference type="Proteomes" id="UP000274920">
    <property type="component" value="Unassembled WGS sequence"/>
</dbReference>
<evidence type="ECO:0000313" key="3">
    <source>
        <dbReference type="EMBL" id="RRK34211.1"/>
    </source>
</evidence>
<evidence type="ECO:0000256" key="2">
    <source>
        <dbReference type="ARBA" id="ARBA00023002"/>
    </source>
</evidence>
<dbReference type="SUPFAM" id="SSF51735">
    <property type="entry name" value="NAD(P)-binding Rossmann-fold domains"/>
    <property type="match status" value="1"/>
</dbReference>
<evidence type="ECO:0000256" key="1">
    <source>
        <dbReference type="ARBA" id="ARBA00006484"/>
    </source>
</evidence>
<dbReference type="PANTHER" id="PTHR43669:SF3">
    <property type="entry name" value="ALCOHOL DEHYDROGENASE, PUTATIVE (AFU_ORTHOLOGUE AFUA_3G03445)-RELATED"/>
    <property type="match status" value="1"/>
</dbReference>
<dbReference type="CDD" id="cd05233">
    <property type="entry name" value="SDR_c"/>
    <property type="match status" value="1"/>
</dbReference>
<reference evidence="3" key="1">
    <citation type="submission" date="2018-10" db="EMBL/GenBank/DDBJ databases">
        <title>Schaedlerella arabinophila gen. nov. sp. nov., isolated from the mouse intestinal tract and comparative analysis with the genome of the closely related altered Schaedler flora strain ASF502.</title>
        <authorList>
            <person name="Miyake S."/>
            <person name="Soh M."/>
            <person name="Seedorf H."/>
        </authorList>
    </citation>
    <scope>NUCLEOTIDE SEQUENCE [LARGE SCALE GENOMIC DNA]</scope>
    <source>
        <strain evidence="3">DSM 106076</strain>
    </source>
</reference>
<sequence>MKDFKDKVLVVTGGSSGIGKAIAREGALRGMKIVINGITKEHVEAAEAELKEMGAEVVSQLADISKLENVQALFDLTMEKFGRVDMLVNNAGVAVSGPIWEIPVQDIHWITEVNLMSHLYGMHIFIPQMIRQGSEAVVVNTASTAGLMTSGNAIMYHTTKHADLAASESCYLALKQRGLERIQVHCLVPAFVQTLIHKSDDRRPERYAINDDPYYQGQEFKSGYIRSERQVVSSMPIDYVGKCVFTAVEDQKFYIYTHPESQVVAGARVQNMVNGLNPQ</sequence>
<proteinExistence type="inferred from homology"/>
<dbReference type="PRINTS" id="PR00081">
    <property type="entry name" value="GDHRDH"/>
</dbReference>
<evidence type="ECO:0000313" key="4">
    <source>
        <dbReference type="Proteomes" id="UP000274920"/>
    </source>
</evidence>
<dbReference type="InterPro" id="IPR002347">
    <property type="entry name" value="SDR_fam"/>
</dbReference>
<protein>
    <submittedName>
        <fullName evidence="3">SDR family NAD(P)-dependent oxidoreductase</fullName>
    </submittedName>
</protein>
<dbReference type="AlphaFoldDB" id="A0A426DNE8"/>
<dbReference type="PANTHER" id="PTHR43669">
    <property type="entry name" value="5-KETO-D-GLUCONATE 5-REDUCTASE"/>
    <property type="match status" value="1"/>
</dbReference>
<keyword evidence="4" id="KW-1185">Reference proteome</keyword>
<comment type="caution">
    <text evidence="3">The sequence shown here is derived from an EMBL/GenBank/DDBJ whole genome shotgun (WGS) entry which is preliminary data.</text>
</comment>
<gene>
    <name evidence="3" type="ORF">EBB54_24905</name>
</gene>
<dbReference type="InterPro" id="IPR036291">
    <property type="entry name" value="NAD(P)-bd_dom_sf"/>
</dbReference>
<accession>A0A426DNE8</accession>
<dbReference type="GO" id="GO:0016491">
    <property type="term" value="F:oxidoreductase activity"/>
    <property type="evidence" value="ECO:0007669"/>
    <property type="project" value="UniProtKB-KW"/>
</dbReference>
<dbReference type="RefSeq" id="WP_125129367.1">
    <property type="nucleotide sequence ID" value="NZ_RHJS01000002.1"/>
</dbReference>
<comment type="similarity">
    <text evidence="1">Belongs to the short-chain dehydrogenases/reductases (SDR) family.</text>
</comment>
<organism evidence="3 4">
    <name type="scientific">Schaedlerella arabinosiphila</name>
    <dbReference type="NCBI Taxonomy" id="2044587"/>
    <lineage>
        <taxon>Bacteria</taxon>
        <taxon>Bacillati</taxon>
        <taxon>Bacillota</taxon>
        <taxon>Clostridia</taxon>
        <taxon>Lachnospirales</taxon>
        <taxon>Lachnospiraceae</taxon>
        <taxon>Schaedlerella</taxon>
    </lineage>
</organism>
<dbReference type="Gene3D" id="3.40.50.720">
    <property type="entry name" value="NAD(P)-binding Rossmann-like Domain"/>
    <property type="match status" value="1"/>
</dbReference>
<dbReference type="EMBL" id="RHJS01000002">
    <property type="protein sequence ID" value="RRK34211.1"/>
    <property type="molecule type" value="Genomic_DNA"/>
</dbReference>